<name>A0ACC3TNN4_9ASCO</name>
<organism evidence="1 2">
    <name type="scientific">Lipomyces orientalis</name>
    <dbReference type="NCBI Taxonomy" id="1233043"/>
    <lineage>
        <taxon>Eukaryota</taxon>
        <taxon>Fungi</taxon>
        <taxon>Dikarya</taxon>
        <taxon>Ascomycota</taxon>
        <taxon>Saccharomycotina</taxon>
        <taxon>Lipomycetes</taxon>
        <taxon>Lipomycetales</taxon>
        <taxon>Lipomycetaceae</taxon>
        <taxon>Lipomyces</taxon>
    </lineage>
</organism>
<sequence>MVLVPGSQDTVQHETPIVVVGAGPVGMLTAYELARLDVPCLLAEQNQETTKWPKMDLTNCRSMEILRMMGIADEMRQQKGAVDGKYRCDSLFYTSCGPKGKVLTSWRLPSIDEWRATIADTNNGTHPAEPAQRCSQVALEAWMKQKCLAQPLIDGHFGWKYLSHVEDHDGVLSTFIDVNGQEHCVRSRYLVGADGGGSLVRATAGIPMIRSSLPVALYLVHFRSKDLAQRRPFGRFWHLFPPFGGFIVDQDEDEIFTAHMQLDSIDMDVTKIDPYEWVYKCFGGAGEPYRFVIDEIIVSSAWRPNFAIADRYLSKGGRVILAGDACHRNPPHGGYGMNSGLEDALAVSWRLAALFKGYAGPHLLASYEEEQRPIMISRLERCNRHVMEHIPRYQWYAENGPELLMAETEEGEKFRKQIADFLDESGSECTDRGIELDSRYKSAVIFQDLDDTPEPPWNVKQYTPTTYPGARAPHVFLKDGKTSILDKFGKEWTLISFLSAPEGRIANDFEEAAATMNMPLTIVNLEDEGHAHRIWGQNYVLVRADGHVAWKGSELPDRDVAEKILKVITGQEMFEGYIPVPRRVINIPGMETYLDKSHGDGDVKHMAAFQI</sequence>
<comment type="caution">
    <text evidence="1">The sequence shown here is derived from an EMBL/GenBank/DDBJ whole genome shotgun (WGS) entry which is preliminary data.</text>
</comment>
<dbReference type="EMBL" id="MU970080">
    <property type="protein sequence ID" value="KAK9322290.1"/>
    <property type="molecule type" value="Genomic_DNA"/>
</dbReference>
<proteinExistence type="predicted"/>
<accession>A0ACC3TNN4</accession>
<evidence type="ECO:0000313" key="2">
    <source>
        <dbReference type="Proteomes" id="UP001489719"/>
    </source>
</evidence>
<keyword evidence="2" id="KW-1185">Reference proteome</keyword>
<reference evidence="2" key="1">
    <citation type="journal article" date="2024" name="Front. Bioeng. Biotechnol.">
        <title>Genome-scale model development and genomic sequencing of the oleaginous clade Lipomyces.</title>
        <authorList>
            <person name="Czajka J.J."/>
            <person name="Han Y."/>
            <person name="Kim J."/>
            <person name="Mondo S.J."/>
            <person name="Hofstad B.A."/>
            <person name="Robles A."/>
            <person name="Haridas S."/>
            <person name="Riley R."/>
            <person name="LaButti K."/>
            <person name="Pangilinan J."/>
            <person name="Andreopoulos W."/>
            <person name="Lipzen A."/>
            <person name="Yan J."/>
            <person name="Wang M."/>
            <person name="Ng V."/>
            <person name="Grigoriev I.V."/>
            <person name="Spatafora J.W."/>
            <person name="Magnuson J.K."/>
            <person name="Baker S.E."/>
            <person name="Pomraning K.R."/>
        </authorList>
    </citation>
    <scope>NUCLEOTIDE SEQUENCE [LARGE SCALE GENOMIC DNA]</scope>
    <source>
        <strain evidence="2">CBS 10300</strain>
    </source>
</reference>
<gene>
    <name evidence="1" type="ORF">V1517DRAFT_291848</name>
</gene>
<evidence type="ECO:0000313" key="1">
    <source>
        <dbReference type="EMBL" id="KAK9322290.1"/>
    </source>
</evidence>
<dbReference type="Proteomes" id="UP001489719">
    <property type="component" value="Unassembled WGS sequence"/>
</dbReference>
<protein>
    <submittedName>
        <fullName evidence="1">2,4-dichlorophenol 6-monooxygenase</fullName>
    </submittedName>
</protein>